<name>A0A6L2Q822_COPFO</name>
<feature type="transmembrane region" description="Helical" evidence="10">
    <location>
        <begin position="324"/>
        <end position="344"/>
    </location>
</feature>
<evidence type="ECO:0000256" key="8">
    <source>
        <dbReference type="ARBA" id="ARBA00023224"/>
    </source>
</evidence>
<dbReference type="InterPro" id="IPR000276">
    <property type="entry name" value="GPCR_Rhodpsn"/>
</dbReference>
<dbReference type="PANTHER" id="PTHR45695:SF9">
    <property type="entry name" value="LEUCOKININ RECEPTOR"/>
    <property type="match status" value="1"/>
</dbReference>
<feature type="transmembrane region" description="Helical" evidence="10">
    <location>
        <begin position="534"/>
        <end position="556"/>
    </location>
</feature>
<feature type="domain" description="G-protein coupled receptors family 1 profile" evidence="12">
    <location>
        <begin position="336"/>
        <end position="595"/>
    </location>
</feature>
<feature type="transmembrane region" description="Helical" evidence="10">
    <location>
        <begin position="395"/>
        <end position="421"/>
    </location>
</feature>
<feature type="chain" id="PRO_5026846405" description="G-protein coupled receptors family 1 profile domain-containing protein" evidence="11">
    <location>
        <begin position="19"/>
        <end position="637"/>
    </location>
</feature>
<sequence>MDAGVLLLLVCCWKLTEESGEMGSDVTGETLTTATDFVIPTTSDQSTLQASFNNTNTATGSVLIQTVHVTTISTETEAALCVHSYEGGKTGMADFKETNTLRGFIEKERQGLYLLNKTINCLRKDAVDTVWNFIEGREERVEHLARNKTMQYEQALMEYVNKSKELNRFIDKHNSSAQDDLKVKDISNFEDKLRTFRNRKYQLDHLFTLINLYVKFGTLTGSVGKKWEEYGKRYDVSVLEDIARDLEEIIEVLKEHLRVAKALLNFTKLFNLKLAFRSNYTYHLVDLELWESQLQNQTLALNQYKKILKEEEFRLLLGKYINPITQSVIFVIGFLGNGILLVVFAMHRDMRTSPNLMVLNLAVGDFLSLISNILLYDMLDVAGGVWNYGVGLCRVYLFVRHLCLGVTVYSIVAISAQRFFALTAFFNWHGFGCRLTKKYKSLLIIASVWIMASAIAIPRIVNAGVYNNWCRGYGFEYSDDYYRLVNSTDLVALCLLPLAIIAIFSAVTARRIKDSIKNMPGELAGKQKTKEARLLSSNILITLAVVFAVCYVPYFLYAFLNAWLTLEMDNSTHQLISFFTFSLIFANSCFNPIAVYLVSRKYRTYMKKYLFCKCRELLDQERRKISTETSTTAVTRM</sequence>
<comment type="caution">
    <text evidence="13">The sequence shown here is derived from an EMBL/GenBank/DDBJ whole genome shotgun (WGS) entry which is preliminary data.</text>
</comment>
<feature type="transmembrane region" description="Helical" evidence="10">
    <location>
        <begin position="442"/>
        <end position="461"/>
    </location>
</feature>
<dbReference type="PRINTS" id="PR00237">
    <property type="entry name" value="GPCRRHODOPSN"/>
</dbReference>
<evidence type="ECO:0000256" key="4">
    <source>
        <dbReference type="ARBA" id="ARBA00022989"/>
    </source>
</evidence>
<dbReference type="Pfam" id="PF00001">
    <property type="entry name" value="7tm_1"/>
    <property type="match status" value="1"/>
</dbReference>
<dbReference type="PROSITE" id="PS50262">
    <property type="entry name" value="G_PROTEIN_RECEP_F1_2"/>
    <property type="match status" value="1"/>
</dbReference>
<dbReference type="InterPro" id="IPR017452">
    <property type="entry name" value="GPCR_Rhodpsn_7TM"/>
</dbReference>
<dbReference type="InParanoid" id="A0A6L2Q822"/>
<evidence type="ECO:0000259" key="12">
    <source>
        <dbReference type="PROSITE" id="PS50262"/>
    </source>
</evidence>
<proteinExistence type="inferred from homology"/>
<feature type="transmembrane region" description="Helical" evidence="10">
    <location>
        <begin position="356"/>
        <end position="375"/>
    </location>
</feature>
<evidence type="ECO:0000313" key="14">
    <source>
        <dbReference type="Proteomes" id="UP000502823"/>
    </source>
</evidence>
<dbReference type="OrthoDB" id="8196019at2759"/>
<evidence type="ECO:0000256" key="5">
    <source>
        <dbReference type="ARBA" id="ARBA00023040"/>
    </source>
</evidence>
<feature type="signal peptide" evidence="11">
    <location>
        <begin position="1"/>
        <end position="18"/>
    </location>
</feature>
<gene>
    <name evidence="13" type="ORF">Cfor_05355</name>
</gene>
<dbReference type="SUPFAM" id="SSF81321">
    <property type="entry name" value="Family A G protein-coupled receptor-like"/>
    <property type="match status" value="1"/>
</dbReference>
<keyword evidence="8" id="KW-0807">Transducer</keyword>
<feature type="transmembrane region" description="Helical" evidence="10">
    <location>
        <begin position="576"/>
        <end position="598"/>
    </location>
</feature>
<evidence type="ECO:0000256" key="1">
    <source>
        <dbReference type="ARBA" id="ARBA00004141"/>
    </source>
</evidence>
<evidence type="ECO:0000256" key="11">
    <source>
        <dbReference type="SAM" id="SignalP"/>
    </source>
</evidence>
<feature type="transmembrane region" description="Helical" evidence="10">
    <location>
        <begin position="490"/>
        <end position="509"/>
    </location>
</feature>
<evidence type="ECO:0000256" key="9">
    <source>
        <dbReference type="SAM" id="Coils"/>
    </source>
</evidence>
<keyword evidence="7" id="KW-0675">Receptor</keyword>
<protein>
    <recommendedName>
        <fullName evidence="12">G-protein coupled receptors family 1 profile domain-containing protein</fullName>
    </recommendedName>
</protein>
<keyword evidence="11" id="KW-0732">Signal</keyword>
<accession>A0A6L2Q822</accession>
<evidence type="ECO:0000313" key="13">
    <source>
        <dbReference type="EMBL" id="GFG40856.1"/>
    </source>
</evidence>
<dbReference type="Gene3D" id="1.20.1070.10">
    <property type="entry name" value="Rhodopsin 7-helix transmembrane proteins"/>
    <property type="match status" value="1"/>
</dbReference>
<evidence type="ECO:0000256" key="10">
    <source>
        <dbReference type="SAM" id="Phobius"/>
    </source>
</evidence>
<organism evidence="13 14">
    <name type="scientific">Coptotermes formosanus</name>
    <name type="common">Formosan subterranean termite</name>
    <dbReference type="NCBI Taxonomy" id="36987"/>
    <lineage>
        <taxon>Eukaryota</taxon>
        <taxon>Metazoa</taxon>
        <taxon>Ecdysozoa</taxon>
        <taxon>Arthropoda</taxon>
        <taxon>Hexapoda</taxon>
        <taxon>Insecta</taxon>
        <taxon>Pterygota</taxon>
        <taxon>Neoptera</taxon>
        <taxon>Polyneoptera</taxon>
        <taxon>Dictyoptera</taxon>
        <taxon>Blattodea</taxon>
        <taxon>Blattoidea</taxon>
        <taxon>Termitoidae</taxon>
        <taxon>Rhinotermitidae</taxon>
        <taxon>Coptotermes</taxon>
    </lineage>
</organism>
<comment type="similarity">
    <text evidence="2">Belongs to the G-protein coupled receptor 1 family.</text>
</comment>
<dbReference type="EMBL" id="BLKM01002677">
    <property type="protein sequence ID" value="GFG40856.1"/>
    <property type="molecule type" value="Genomic_DNA"/>
</dbReference>
<evidence type="ECO:0000256" key="3">
    <source>
        <dbReference type="ARBA" id="ARBA00022692"/>
    </source>
</evidence>
<dbReference type="PANTHER" id="PTHR45695">
    <property type="entry name" value="LEUCOKININ RECEPTOR-RELATED"/>
    <property type="match status" value="1"/>
</dbReference>
<dbReference type="GO" id="GO:0004930">
    <property type="term" value="F:G protein-coupled receptor activity"/>
    <property type="evidence" value="ECO:0007669"/>
    <property type="project" value="UniProtKB-KW"/>
</dbReference>
<keyword evidence="4 10" id="KW-1133">Transmembrane helix</keyword>
<feature type="coiled-coil region" evidence="9">
    <location>
        <begin position="236"/>
        <end position="263"/>
    </location>
</feature>
<evidence type="ECO:0000256" key="2">
    <source>
        <dbReference type="ARBA" id="ARBA00010663"/>
    </source>
</evidence>
<keyword evidence="5" id="KW-0297">G-protein coupled receptor</keyword>
<dbReference type="Proteomes" id="UP000502823">
    <property type="component" value="Unassembled WGS sequence"/>
</dbReference>
<keyword evidence="9" id="KW-0175">Coiled coil</keyword>
<comment type="subcellular location">
    <subcellularLocation>
        <location evidence="1">Membrane</location>
        <topology evidence="1">Multi-pass membrane protein</topology>
    </subcellularLocation>
</comment>
<evidence type="ECO:0000256" key="7">
    <source>
        <dbReference type="ARBA" id="ARBA00023170"/>
    </source>
</evidence>
<keyword evidence="14" id="KW-1185">Reference proteome</keyword>
<keyword evidence="6 10" id="KW-0472">Membrane</keyword>
<evidence type="ECO:0000256" key="6">
    <source>
        <dbReference type="ARBA" id="ARBA00023136"/>
    </source>
</evidence>
<keyword evidence="3 10" id="KW-0812">Transmembrane</keyword>
<reference evidence="14" key="1">
    <citation type="submission" date="2020-01" db="EMBL/GenBank/DDBJ databases">
        <title>Draft genome sequence of the Termite Coptotermes fromosanus.</title>
        <authorList>
            <person name="Itakura S."/>
            <person name="Yosikawa Y."/>
            <person name="Umezawa K."/>
        </authorList>
    </citation>
    <scope>NUCLEOTIDE SEQUENCE [LARGE SCALE GENOMIC DNA]</scope>
</reference>
<dbReference type="GO" id="GO:0005886">
    <property type="term" value="C:plasma membrane"/>
    <property type="evidence" value="ECO:0007669"/>
    <property type="project" value="TreeGrafter"/>
</dbReference>
<dbReference type="AlphaFoldDB" id="A0A6L2Q822"/>